<keyword evidence="4" id="KW-1185">Reference proteome</keyword>
<sequence length="179" mass="18582">MDKNMKKTLTALALGSTLMSTAVITSAAELTDSFDVLLNLQSSCTLDSTTDLDFGDQTDADVVAGNIDAANSVTVTCSNGADFTIGLTNGANFGDGPVATERAMKSANASYVSYQIFQDSGRTTAWTDTDDVAFNGTGASQNIDIYGRIPAQTPTIDAADTFNATGLALTDTVTVTLTY</sequence>
<dbReference type="InterPro" id="IPR007893">
    <property type="entry name" value="Spore_coat_U/FanG"/>
</dbReference>
<evidence type="ECO:0000313" key="3">
    <source>
        <dbReference type="EMBL" id="CAL16150.1"/>
    </source>
</evidence>
<dbReference type="STRING" id="393595.ABO_0702"/>
<reference evidence="3 4" key="1">
    <citation type="journal article" date="2006" name="Nat. Biotechnol.">
        <title>Genome sequence of the ubiquitous hydrocarbon-degrading marine bacterium Alcanivorax borkumensis.</title>
        <authorList>
            <person name="Schneiker S."/>
            <person name="Martins dos Santos V.A.P."/>
            <person name="Bartels D."/>
            <person name="Bekel T."/>
            <person name="Brecht M."/>
            <person name="Buhrmester J."/>
            <person name="Chernikova T.N."/>
            <person name="Denaro R."/>
            <person name="Ferrer M."/>
            <person name="Gertler C."/>
            <person name="Goesmann A."/>
            <person name="Golyshina O.V."/>
            <person name="Kaminski F."/>
            <person name="Khachane A.N."/>
            <person name="Lang S."/>
            <person name="Linke B."/>
            <person name="McHardy A.C."/>
            <person name="Meyer F."/>
            <person name="Nechitaylo T."/>
            <person name="Puehler A."/>
            <person name="Regenhardt D."/>
            <person name="Rupp O."/>
            <person name="Sabirova J.S."/>
            <person name="Selbitschka W."/>
            <person name="Yakimov M.M."/>
            <person name="Timmis K.N."/>
            <person name="Vorhoelter F.-J."/>
            <person name="Weidner S."/>
            <person name="Kaiser O."/>
            <person name="Golyshin P.N."/>
        </authorList>
    </citation>
    <scope>NUCLEOTIDE SEQUENCE [LARGE SCALE GENOMIC DNA]</scope>
    <source>
        <strain evidence="4">ATCC 700651 / DSM 11573 / NCIMB 13689 / SK2</strain>
    </source>
</reference>
<feature type="chain" id="PRO_5004178971" description="Spore coat protein U/FanG domain-containing protein" evidence="1">
    <location>
        <begin position="28"/>
        <end position="179"/>
    </location>
</feature>
<accession>Q0VRP8</accession>
<feature type="signal peptide" evidence="1">
    <location>
        <begin position="1"/>
        <end position="27"/>
    </location>
</feature>
<dbReference type="PANTHER" id="PTHR37089">
    <property type="entry name" value="PROTEIN U-RELATED"/>
    <property type="match status" value="1"/>
</dbReference>
<dbReference type="KEGG" id="abo:ABO_0702"/>
<dbReference type="Pfam" id="PF05229">
    <property type="entry name" value="SCPU"/>
    <property type="match status" value="1"/>
</dbReference>
<keyword evidence="1" id="KW-0732">Signal</keyword>
<dbReference type="AlphaFoldDB" id="Q0VRP8"/>
<evidence type="ECO:0000259" key="2">
    <source>
        <dbReference type="Pfam" id="PF05229"/>
    </source>
</evidence>
<dbReference type="InterPro" id="IPR053167">
    <property type="entry name" value="Spore_coat_component"/>
</dbReference>
<dbReference type="HOGENOM" id="CLU_103262_1_1_6"/>
<protein>
    <recommendedName>
        <fullName evidence="2">Spore coat protein U/FanG domain-containing protein</fullName>
    </recommendedName>
</protein>
<feature type="domain" description="Spore coat protein U/FanG" evidence="2">
    <location>
        <begin position="31"/>
        <end position="176"/>
    </location>
</feature>
<dbReference type="SMART" id="SM00972">
    <property type="entry name" value="SCPU"/>
    <property type="match status" value="1"/>
</dbReference>
<dbReference type="Proteomes" id="UP000008871">
    <property type="component" value="Chromosome"/>
</dbReference>
<evidence type="ECO:0000256" key="1">
    <source>
        <dbReference type="SAM" id="SignalP"/>
    </source>
</evidence>
<dbReference type="eggNOG" id="COG5430">
    <property type="taxonomic scope" value="Bacteria"/>
</dbReference>
<organism evidence="3 4">
    <name type="scientific">Alcanivorax borkumensis (strain ATCC 700651 / DSM 11573 / NCIMB 13689 / SK2)</name>
    <dbReference type="NCBI Taxonomy" id="393595"/>
    <lineage>
        <taxon>Bacteria</taxon>
        <taxon>Pseudomonadati</taxon>
        <taxon>Pseudomonadota</taxon>
        <taxon>Gammaproteobacteria</taxon>
        <taxon>Oceanospirillales</taxon>
        <taxon>Alcanivoracaceae</taxon>
        <taxon>Alcanivorax</taxon>
    </lineage>
</organism>
<evidence type="ECO:0000313" key="4">
    <source>
        <dbReference type="Proteomes" id="UP000008871"/>
    </source>
</evidence>
<gene>
    <name evidence="3" type="ordered locus">ABO_0702</name>
</gene>
<dbReference type="EMBL" id="AM286690">
    <property type="protein sequence ID" value="CAL16150.1"/>
    <property type="molecule type" value="Genomic_DNA"/>
</dbReference>
<proteinExistence type="predicted"/>
<name>Q0VRP8_ALCBS</name>